<gene>
    <name evidence="2" type="ORF">LM010_15905</name>
</gene>
<dbReference type="EMBL" id="CP045068">
    <property type="protein sequence ID" value="QFQ92782.1"/>
    <property type="molecule type" value="Genomic_DNA"/>
</dbReference>
<accession>A0A5P8JUY9</accession>
<evidence type="ECO:0000256" key="1">
    <source>
        <dbReference type="SAM" id="Phobius"/>
    </source>
</evidence>
<name>A0A5P8JUY9_9LACO</name>
<dbReference type="AlphaFoldDB" id="A0A5P8JUY9"/>
<feature type="transmembrane region" description="Helical" evidence="1">
    <location>
        <begin position="12"/>
        <end position="35"/>
    </location>
</feature>
<reference evidence="2 3" key="1">
    <citation type="submission" date="2019-10" db="EMBL/GenBank/DDBJ databases">
        <title>Genome sequencing of Lactobacillus manihotivorans.</title>
        <authorList>
            <person name="Kim K."/>
        </authorList>
    </citation>
    <scope>NUCLEOTIDE SEQUENCE [LARGE SCALE GENOMIC DNA]</scope>
    <source>
        <strain evidence="2 3">LM010</strain>
    </source>
</reference>
<protein>
    <submittedName>
        <fullName evidence="2">Uncharacterized protein</fullName>
    </submittedName>
</protein>
<organism evidence="2 3">
    <name type="scientific">Lacticaseibacillus manihotivorans</name>
    <dbReference type="NCBI Taxonomy" id="88233"/>
    <lineage>
        <taxon>Bacteria</taxon>
        <taxon>Bacillati</taxon>
        <taxon>Bacillota</taxon>
        <taxon>Bacilli</taxon>
        <taxon>Lactobacillales</taxon>
        <taxon>Lactobacillaceae</taxon>
        <taxon>Lacticaseibacillus</taxon>
    </lineage>
</organism>
<evidence type="ECO:0000313" key="3">
    <source>
        <dbReference type="Proteomes" id="UP000388452"/>
    </source>
</evidence>
<keyword evidence="1" id="KW-0812">Transmembrane</keyword>
<dbReference type="Proteomes" id="UP000388452">
    <property type="component" value="Chromosome"/>
</dbReference>
<proteinExistence type="predicted"/>
<sequence length="235" mass="25340">MAEMKYSGLLKITMPSALTYCAAGALTLLVLEVLWPVVTGSHAQASFDWVTMIGIIGWVSGLYMSQGVIGIGFQTGASRKTMVLAHWTFWLIVSAGYSAVAMIGQTLLVNFGINSTTRMSGFPNYMVAGHGISTFIFLLLIGLMTCGIGSLFSVVMIFVPKKMLILTIAVGTMVLSLTVGIVGIIGIWSLKQLWPALMRQAWVWLISMGILTAALAVAGYVVYQHLNAPEQIGRR</sequence>
<keyword evidence="1" id="KW-0472">Membrane</keyword>
<feature type="transmembrane region" description="Helical" evidence="1">
    <location>
        <begin position="202"/>
        <end position="223"/>
    </location>
</feature>
<dbReference type="RefSeq" id="WP_152164848.1">
    <property type="nucleotide sequence ID" value="NZ_CP045068.1"/>
</dbReference>
<feature type="transmembrane region" description="Helical" evidence="1">
    <location>
        <begin position="55"/>
        <end position="77"/>
    </location>
</feature>
<feature type="transmembrane region" description="Helical" evidence="1">
    <location>
        <begin position="166"/>
        <end position="190"/>
    </location>
</feature>
<evidence type="ECO:0000313" key="2">
    <source>
        <dbReference type="EMBL" id="QFQ92782.1"/>
    </source>
</evidence>
<feature type="transmembrane region" description="Helical" evidence="1">
    <location>
        <begin position="89"/>
        <end position="113"/>
    </location>
</feature>
<feature type="transmembrane region" description="Helical" evidence="1">
    <location>
        <begin position="133"/>
        <end position="159"/>
    </location>
</feature>
<keyword evidence="1" id="KW-1133">Transmembrane helix</keyword>